<keyword evidence="1" id="KW-0547">Nucleotide-binding</keyword>
<accession>A0A1C5JAE2</accession>
<evidence type="ECO:0000313" key="6">
    <source>
        <dbReference type="Proteomes" id="UP000198221"/>
    </source>
</evidence>
<dbReference type="Gene3D" id="3.40.50.300">
    <property type="entry name" value="P-loop containing nucleotide triphosphate hydrolases"/>
    <property type="match status" value="1"/>
</dbReference>
<gene>
    <name evidence="5" type="ORF">GA0070613_4318</name>
</gene>
<evidence type="ECO:0000256" key="2">
    <source>
        <dbReference type="ARBA" id="ARBA00022840"/>
    </source>
</evidence>
<dbReference type="CDD" id="cd07302">
    <property type="entry name" value="CHD"/>
    <property type="match status" value="1"/>
</dbReference>
<dbReference type="PANTHER" id="PTHR16305">
    <property type="entry name" value="TESTICULAR SOLUBLE ADENYLYL CYCLASE"/>
    <property type="match status" value="1"/>
</dbReference>
<feature type="compositionally biased region" description="Low complexity" evidence="3">
    <location>
        <begin position="591"/>
        <end position="614"/>
    </location>
</feature>
<dbReference type="InterPro" id="IPR029787">
    <property type="entry name" value="Nucleotide_cyclase"/>
</dbReference>
<feature type="region of interest" description="Disordered" evidence="3">
    <location>
        <begin position="580"/>
        <end position="614"/>
    </location>
</feature>
<dbReference type="GO" id="GO:0009190">
    <property type="term" value="P:cyclic nucleotide biosynthetic process"/>
    <property type="evidence" value="ECO:0007669"/>
    <property type="project" value="InterPro"/>
</dbReference>
<reference evidence="6" key="1">
    <citation type="submission" date="2016-06" db="EMBL/GenBank/DDBJ databases">
        <authorList>
            <person name="Varghese N."/>
            <person name="Submissions Spin"/>
        </authorList>
    </citation>
    <scope>NUCLEOTIDE SEQUENCE [LARGE SCALE GENOMIC DNA]</scope>
    <source>
        <strain evidence="6">DSM 43819</strain>
    </source>
</reference>
<sequence>MPEERRTVSVLFADIVGSTGLIERLDPEDVRALQRAYFDTVAGVLRRWNGVVEKYIGDAVMALFGAHASDGFDAYRAVRAGLEIQRAVDRRMPAGTRLRVRVGVATGEVLVDLAATRDGGHGTASGAVITTAARLQEYAPPGAVVVCAATQRATAGLVEQRPLASMTVAGKALPLDVWRVTGTGRPHPTRHHGPLVGRRRELATAGDEIARAVRDRRPRWLSLTGPAGSGRSRLLHELARAVSTVDGTPVRWCVAHCPPYAQGGLAPLADMVRGFAGVRDTDLPPTVRRRLAAALDGLLPPARRGPVADALAELLAAPEDAGAADRGADAWRRVLLELAAGQPVVVAVDDLDRATPALNRFLHQLFAAATERRLPLAVVATHGSGWADVLPGAGDRRRRVPLPPLGTVDTGRLLRHLLGRANRPAALARDLLPLVGGNPAVAEAYVRALDEECGAPAGQVPDPVRRIVDARLDRLDGDHRAALMAGAALGARFAATRVERLLGWTPGRAERVLRDLVAGGLLRRPARGGYAVAEPAVAQVARYRLPRAVRAEFARRAGTACDGQAEAAAAVRADAHLSLDAGAGSHPDRTPGPARPAGVPAAARSAGAAVAPRAADMPGAAHPVAGPAGARPATLAAGRVGATVAAGSTDLPAAVHLTGSSGAGHRVGSARGRRRPAEAGAQRTATVGARPTPGHGSPRPGSGTPTWPGPDRVGVGPARVAGERESHTLPVPIHQPGRSPSRLPAPGDVSRRGLATVGPPTTARREQDVPSAGSPRSTPWADRPRYPAPPAALATTRSTPGDAATPRRLAAAAPLPRRTRPAEAAAARLAAA</sequence>
<dbReference type="InterPro" id="IPR001054">
    <property type="entry name" value="A/G_cyclase"/>
</dbReference>
<dbReference type="SUPFAM" id="SSF52540">
    <property type="entry name" value="P-loop containing nucleoside triphosphate hydrolases"/>
    <property type="match status" value="1"/>
</dbReference>
<dbReference type="GO" id="GO:0005737">
    <property type="term" value="C:cytoplasm"/>
    <property type="evidence" value="ECO:0007669"/>
    <property type="project" value="TreeGrafter"/>
</dbReference>
<evidence type="ECO:0000259" key="4">
    <source>
        <dbReference type="PROSITE" id="PS50125"/>
    </source>
</evidence>
<name>A0A1C5JAE2_9ACTN</name>
<dbReference type="InterPro" id="IPR027417">
    <property type="entry name" value="P-loop_NTPase"/>
</dbReference>
<dbReference type="PANTHER" id="PTHR16305:SF28">
    <property type="entry name" value="GUANYLATE CYCLASE DOMAIN-CONTAINING PROTEIN"/>
    <property type="match status" value="1"/>
</dbReference>
<dbReference type="RefSeq" id="WP_231929345.1">
    <property type="nucleotide sequence ID" value="NZ_LT607754.1"/>
</dbReference>
<dbReference type="Gene3D" id="3.30.70.1230">
    <property type="entry name" value="Nucleotide cyclase"/>
    <property type="match status" value="1"/>
</dbReference>
<dbReference type="Proteomes" id="UP000198221">
    <property type="component" value="Chromosome I"/>
</dbReference>
<dbReference type="Pfam" id="PF13191">
    <property type="entry name" value="AAA_16"/>
    <property type="match status" value="1"/>
</dbReference>
<organism evidence="5 6">
    <name type="scientific">Micromonospora inositola</name>
    <dbReference type="NCBI Taxonomy" id="47865"/>
    <lineage>
        <taxon>Bacteria</taxon>
        <taxon>Bacillati</taxon>
        <taxon>Actinomycetota</taxon>
        <taxon>Actinomycetes</taxon>
        <taxon>Micromonosporales</taxon>
        <taxon>Micromonosporaceae</taxon>
        <taxon>Micromonospora</taxon>
    </lineage>
</organism>
<protein>
    <submittedName>
        <fullName evidence="5">Adenylate cyclase, class 3</fullName>
    </submittedName>
</protein>
<feature type="region of interest" description="Disordered" evidence="3">
    <location>
        <begin position="657"/>
        <end position="832"/>
    </location>
</feature>
<dbReference type="InterPro" id="IPR041664">
    <property type="entry name" value="AAA_16"/>
</dbReference>
<evidence type="ECO:0000256" key="1">
    <source>
        <dbReference type="ARBA" id="ARBA00022741"/>
    </source>
</evidence>
<dbReference type="EMBL" id="LT607754">
    <property type="protein sequence ID" value="SCG67545.1"/>
    <property type="molecule type" value="Genomic_DNA"/>
</dbReference>
<keyword evidence="2" id="KW-0067">ATP-binding</keyword>
<dbReference type="Pfam" id="PF00211">
    <property type="entry name" value="Guanylate_cyc"/>
    <property type="match status" value="1"/>
</dbReference>
<dbReference type="GO" id="GO:0035556">
    <property type="term" value="P:intracellular signal transduction"/>
    <property type="evidence" value="ECO:0007669"/>
    <property type="project" value="InterPro"/>
</dbReference>
<feature type="compositionally biased region" description="Low complexity" evidence="3">
    <location>
        <begin position="791"/>
        <end position="832"/>
    </location>
</feature>
<evidence type="ECO:0000313" key="5">
    <source>
        <dbReference type="EMBL" id="SCG67545.1"/>
    </source>
</evidence>
<dbReference type="SMART" id="SM00044">
    <property type="entry name" value="CYCc"/>
    <property type="match status" value="1"/>
</dbReference>
<dbReference type="GO" id="GO:0005524">
    <property type="term" value="F:ATP binding"/>
    <property type="evidence" value="ECO:0007669"/>
    <property type="project" value="UniProtKB-KW"/>
</dbReference>
<dbReference type="PROSITE" id="PS50125">
    <property type="entry name" value="GUANYLATE_CYCLASE_2"/>
    <property type="match status" value="1"/>
</dbReference>
<dbReference type="AlphaFoldDB" id="A0A1C5JAE2"/>
<dbReference type="SUPFAM" id="SSF55073">
    <property type="entry name" value="Nucleotide cyclase"/>
    <property type="match status" value="1"/>
</dbReference>
<feature type="domain" description="Guanylate cyclase" evidence="4">
    <location>
        <begin position="9"/>
        <end position="136"/>
    </location>
</feature>
<dbReference type="GO" id="GO:0004016">
    <property type="term" value="F:adenylate cyclase activity"/>
    <property type="evidence" value="ECO:0007669"/>
    <property type="project" value="UniProtKB-ARBA"/>
</dbReference>
<keyword evidence="6" id="KW-1185">Reference proteome</keyword>
<proteinExistence type="predicted"/>
<evidence type="ECO:0000256" key="3">
    <source>
        <dbReference type="SAM" id="MobiDB-lite"/>
    </source>
</evidence>